<keyword evidence="2" id="KW-0812">Transmembrane</keyword>
<feature type="compositionally biased region" description="Polar residues" evidence="1">
    <location>
        <begin position="1"/>
        <end position="32"/>
    </location>
</feature>
<reference evidence="3" key="3">
    <citation type="submission" date="2025-09" db="UniProtKB">
        <authorList>
            <consortium name="Ensembl"/>
        </authorList>
    </citation>
    <scope>IDENTIFICATION</scope>
</reference>
<feature type="region of interest" description="Disordered" evidence="1">
    <location>
        <begin position="99"/>
        <end position="144"/>
    </location>
</feature>
<feature type="region of interest" description="Disordered" evidence="1">
    <location>
        <begin position="157"/>
        <end position="178"/>
    </location>
</feature>
<protein>
    <submittedName>
        <fullName evidence="3">Uncharacterized protein</fullName>
    </submittedName>
</protein>
<evidence type="ECO:0000256" key="1">
    <source>
        <dbReference type="SAM" id="MobiDB-lite"/>
    </source>
</evidence>
<organism evidence="3 4">
    <name type="scientific">Denticeps clupeoides</name>
    <name type="common">denticle herring</name>
    <dbReference type="NCBI Taxonomy" id="299321"/>
    <lineage>
        <taxon>Eukaryota</taxon>
        <taxon>Metazoa</taxon>
        <taxon>Chordata</taxon>
        <taxon>Craniata</taxon>
        <taxon>Vertebrata</taxon>
        <taxon>Euteleostomi</taxon>
        <taxon>Actinopterygii</taxon>
        <taxon>Neopterygii</taxon>
        <taxon>Teleostei</taxon>
        <taxon>Clupei</taxon>
        <taxon>Clupeiformes</taxon>
        <taxon>Denticipitoidei</taxon>
        <taxon>Denticipitidae</taxon>
        <taxon>Denticeps</taxon>
    </lineage>
</organism>
<dbReference type="Proteomes" id="UP000694580">
    <property type="component" value="Chromosome 4"/>
</dbReference>
<feature type="region of interest" description="Disordered" evidence="1">
    <location>
        <begin position="1"/>
        <end position="34"/>
    </location>
</feature>
<name>A0AAY4ASJ9_9TELE</name>
<reference evidence="3 4" key="1">
    <citation type="submission" date="2020-06" db="EMBL/GenBank/DDBJ databases">
        <authorList>
            <consortium name="Wellcome Sanger Institute Data Sharing"/>
        </authorList>
    </citation>
    <scope>NUCLEOTIDE SEQUENCE [LARGE SCALE GENOMIC DNA]</scope>
</reference>
<proteinExistence type="predicted"/>
<sequence>SALQATVTSGRVTSQPDPQPKYGSTTSSNLTGSEVMRATTVESSLGEESGLTATLMRTPRPDTASPAGTATLFESNLESMISVNIFNPFSFLVGSSGHTASPLPVSSTPSPHAAQTAPRTPAHFPAASPRRDSPSELNVGDEGECCSAVASKQPGFPSKLTVPGNVLESPQDSPRASSPLDPVLAGLVSIFIVCTAVVSVLLVLRFRHRNVRPEFHRLHDLPMDDLLEDTPLSSCSY</sequence>
<feature type="transmembrane region" description="Helical" evidence="2">
    <location>
        <begin position="183"/>
        <end position="204"/>
    </location>
</feature>
<evidence type="ECO:0000313" key="3">
    <source>
        <dbReference type="Ensembl" id="ENSDCDP00010011798.1"/>
    </source>
</evidence>
<keyword evidence="4" id="KW-1185">Reference proteome</keyword>
<gene>
    <name evidence="3" type="primary">JPT2</name>
</gene>
<feature type="compositionally biased region" description="Polar residues" evidence="1">
    <location>
        <begin position="99"/>
        <end position="110"/>
    </location>
</feature>
<accession>A0AAY4ASJ9</accession>
<keyword evidence="2" id="KW-1133">Transmembrane helix</keyword>
<evidence type="ECO:0000256" key="2">
    <source>
        <dbReference type="SAM" id="Phobius"/>
    </source>
</evidence>
<dbReference type="GeneTree" id="ENSGT00940000172254"/>
<keyword evidence="2" id="KW-0472">Membrane</keyword>
<reference evidence="3" key="2">
    <citation type="submission" date="2025-08" db="UniProtKB">
        <authorList>
            <consortium name="Ensembl"/>
        </authorList>
    </citation>
    <scope>IDENTIFICATION</scope>
</reference>
<dbReference type="AlphaFoldDB" id="A0AAY4ASJ9"/>
<dbReference type="Ensembl" id="ENSDCDT00010012367.1">
    <property type="protein sequence ID" value="ENSDCDP00010011798.1"/>
    <property type="gene ID" value="ENSDCDG00010005255.1"/>
</dbReference>
<evidence type="ECO:0000313" key="4">
    <source>
        <dbReference type="Proteomes" id="UP000694580"/>
    </source>
</evidence>